<gene>
    <name evidence="1" type="ORF">JI435_422050</name>
</gene>
<protein>
    <submittedName>
        <fullName evidence="1">Uncharacterized protein</fullName>
    </submittedName>
</protein>
<dbReference type="AlphaFoldDB" id="A0A7U2FH25"/>
<reference evidence="2" key="1">
    <citation type="journal article" date="2021" name="BMC Genomics">
        <title>Chromosome-level genome assembly and manually-curated proteome of model necrotroph Parastagonospora nodorum Sn15 reveals a genome-wide trove of candidate effector homologs, and redundancy of virulence-related functions within an accessory chromosome.</title>
        <authorList>
            <person name="Bertazzoni S."/>
            <person name="Jones D.A.B."/>
            <person name="Phan H.T."/>
            <person name="Tan K.-C."/>
            <person name="Hane J.K."/>
        </authorList>
    </citation>
    <scope>NUCLEOTIDE SEQUENCE [LARGE SCALE GENOMIC DNA]</scope>
    <source>
        <strain evidence="2">SN15 / ATCC MYA-4574 / FGSC 10173)</strain>
    </source>
</reference>
<accession>A0A7U2FH25</accession>
<evidence type="ECO:0000313" key="1">
    <source>
        <dbReference type="EMBL" id="QRD05131.1"/>
    </source>
</evidence>
<dbReference type="VEuPathDB" id="FungiDB:JI435_422050"/>
<organism evidence="1 2">
    <name type="scientific">Phaeosphaeria nodorum (strain SN15 / ATCC MYA-4574 / FGSC 10173)</name>
    <name type="common">Glume blotch fungus</name>
    <name type="synonym">Parastagonospora nodorum</name>
    <dbReference type="NCBI Taxonomy" id="321614"/>
    <lineage>
        <taxon>Eukaryota</taxon>
        <taxon>Fungi</taxon>
        <taxon>Dikarya</taxon>
        <taxon>Ascomycota</taxon>
        <taxon>Pezizomycotina</taxon>
        <taxon>Dothideomycetes</taxon>
        <taxon>Pleosporomycetidae</taxon>
        <taxon>Pleosporales</taxon>
        <taxon>Pleosporineae</taxon>
        <taxon>Phaeosphaeriaceae</taxon>
        <taxon>Parastagonospora</taxon>
    </lineage>
</organism>
<dbReference type="EMBL" id="CP069040">
    <property type="protein sequence ID" value="QRD05131.1"/>
    <property type="molecule type" value="Genomic_DNA"/>
</dbReference>
<proteinExistence type="predicted"/>
<name>A0A7U2FH25_PHANO</name>
<evidence type="ECO:0000313" key="2">
    <source>
        <dbReference type="Proteomes" id="UP000663193"/>
    </source>
</evidence>
<keyword evidence="2" id="KW-1185">Reference proteome</keyword>
<dbReference type="Proteomes" id="UP000663193">
    <property type="component" value="Chromosome 18"/>
</dbReference>
<sequence>MRYVPEPCGYTNLTFRRQITLDFLLFAHTQCGHEIIDVVVWKGSPIFKNAEKAIGAFEGCALVRPSRQTEFRDSLAICSNSYTLHTTNAVFKM</sequence>